<name>A0A087V0R0_STEMI</name>
<feature type="non-terminal residue" evidence="4">
    <location>
        <position position="555"/>
    </location>
</feature>
<feature type="region of interest" description="Disordered" evidence="2">
    <location>
        <begin position="532"/>
        <end position="555"/>
    </location>
</feature>
<evidence type="ECO:0000256" key="2">
    <source>
        <dbReference type="SAM" id="MobiDB-lite"/>
    </source>
</evidence>
<evidence type="ECO:0000256" key="1">
    <source>
        <dbReference type="PROSITE-ProRule" id="PRU00325"/>
    </source>
</evidence>
<dbReference type="InterPro" id="IPR007527">
    <property type="entry name" value="Znf_SWIM"/>
</dbReference>
<evidence type="ECO:0000259" key="3">
    <source>
        <dbReference type="PROSITE" id="PS50966"/>
    </source>
</evidence>
<sequence>MFITLNERVEELRLQGHKIKISTCTPTMQGALTLKCATEILFVDATANCDVQNHRIYFISTYYGAVGGLPLACLVTNSLKADMFDKGMETLLDDFKLFTQQPKIIITDDDLNERRILGKYFPEAKLLLCIFHVLKACWKWLLKKPEIKKEDQQKLYLSFKELVYVKEIKDFTRKYEDIKVLFQHYPTFLKYIENNIIRKEQWALCFRNDLLTRGNDTNNSIEVIFRLLKDIPLERTKAFNLNQLIDYIANCFENYYIQRLIDTAHKRITLQSLRRYVPDYSDIKSEHISHDGETTFSVTNDSSHTYTVDIDIGICSCFEGSRGKICKHQMAIIEKYNMLFPINALTAGTQKQLFWIATGIDKPADYFMPLCNKPFKTSENTNIFHSKSSTIADSSLQRPCNSNSAQVFSELDIKARLEKIDMICDTLKNKVQEDPENLMPAIDKFFEAFKLQATSSSKLVSALHTAFSGTQPSANKKTFKAVRRGRYIPIQPTSLSRRTVKFSGKRKFTGGRPCGPTWKKSQKEHNYTTLGHLPSRKKKRPHSLADCVDQNVSLG</sequence>
<dbReference type="EMBL" id="KL814227">
    <property type="protein sequence ID" value="KFM83199.1"/>
    <property type="molecule type" value="Genomic_DNA"/>
</dbReference>
<keyword evidence="1" id="KW-0863">Zinc-finger</keyword>
<evidence type="ECO:0000313" key="5">
    <source>
        <dbReference type="Proteomes" id="UP000054359"/>
    </source>
</evidence>
<accession>A0A087V0R0</accession>
<gene>
    <name evidence="4" type="ORF">X975_10844</name>
</gene>
<dbReference type="STRING" id="407821.A0A087V0R0"/>
<reference evidence="4 5" key="1">
    <citation type="submission" date="2013-11" db="EMBL/GenBank/DDBJ databases">
        <title>Genome sequencing of Stegodyphus mimosarum.</title>
        <authorList>
            <person name="Bechsgaard J."/>
        </authorList>
    </citation>
    <scope>NUCLEOTIDE SEQUENCE [LARGE SCALE GENOMIC DNA]</scope>
</reference>
<dbReference type="PANTHER" id="PTHR35385:SF2">
    <property type="entry name" value="PROTEIN B, PUTATIVE-RELATED"/>
    <property type="match status" value="1"/>
</dbReference>
<dbReference type="OrthoDB" id="6431356at2759"/>
<dbReference type="PANTHER" id="PTHR35385">
    <property type="entry name" value="PROTEIN B, PUTATIVE-RELATED-RELATED"/>
    <property type="match status" value="1"/>
</dbReference>
<keyword evidence="1" id="KW-0479">Metal-binding</keyword>
<evidence type="ECO:0000313" key="4">
    <source>
        <dbReference type="EMBL" id="KFM83199.1"/>
    </source>
</evidence>
<dbReference type="Proteomes" id="UP000054359">
    <property type="component" value="Unassembled WGS sequence"/>
</dbReference>
<dbReference type="GO" id="GO:0008270">
    <property type="term" value="F:zinc ion binding"/>
    <property type="evidence" value="ECO:0007669"/>
    <property type="project" value="UniProtKB-KW"/>
</dbReference>
<organism evidence="4 5">
    <name type="scientific">Stegodyphus mimosarum</name>
    <name type="common">African social velvet spider</name>
    <dbReference type="NCBI Taxonomy" id="407821"/>
    <lineage>
        <taxon>Eukaryota</taxon>
        <taxon>Metazoa</taxon>
        <taxon>Ecdysozoa</taxon>
        <taxon>Arthropoda</taxon>
        <taxon>Chelicerata</taxon>
        <taxon>Arachnida</taxon>
        <taxon>Araneae</taxon>
        <taxon>Araneomorphae</taxon>
        <taxon>Entelegynae</taxon>
        <taxon>Eresoidea</taxon>
        <taxon>Eresidae</taxon>
        <taxon>Stegodyphus</taxon>
    </lineage>
</organism>
<dbReference type="AlphaFoldDB" id="A0A087V0R0"/>
<protein>
    <recommendedName>
        <fullName evidence="3">SWIM-type domain-containing protein</fullName>
    </recommendedName>
</protein>
<dbReference type="PROSITE" id="PS50966">
    <property type="entry name" value="ZF_SWIM"/>
    <property type="match status" value="1"/>
</dbReference>
<dbReference type="OMA" id="GAMMAMD"/>
<keyword evidence="1" id="KW-0862">Zinc</keyword>
<keyword evidence="5" id="KW-1185">Reference proteome</keyword>
<feature type="domain" description="SWIM-type" evidence="3">
    <location>
        <begin position="306"/>
        <end position="337"/>
    </location>
</feature>
<proteinExistence type="predicted"/>